<dbReference type="AlphaFoldDB" id="A0A1J5QJT4"/>
<accession>A0A1J5QJT4</accession>
<gene>
    <name evidence="1" type="ORF">GALL_420480</name>
</gene>
<protein>
    <submittedName>
        <fullName evidence="1">F0F1 ATP synthase subunit epsilon</fullName>
    </submittedName>
</protein>
<name>A0A1J5QJT4_9ZZZZ</name>
<reference evidence="1" key="1">
    <citation type="submission" date="2016-10" db="EMBL/GenBank/DDBJ databases">
        <title>Sequence of Gallionella enrichment culture.</title>
        <authorList>
            <person name="Poehlein A."/>
            <person name="Muehling M."/>
            <person name="Daniel R."/>
        </authorList>
    </citation>
    <scope>NUCLEOTIDE SEQUENCE</scope>
</reference>
<comment type="caution">
    <text evidence="1">The sequence shown here is derived from an EMBL/GenBank/DDBJ whole genome shotgun (WGS) entry which is preliminary data.</text>
</comment>
<dbReference type="EMBL" id="MLJW01001915">
    <property type="protein sequence ID" value="OIQ76269.1"/>
    <property type="molecule type" value="Genomic_DNA"/>
</dbReference>
<organism evidence="1">
    <name type="scientific">mine drainage metagenome</name>
    <dbReference type="NCBI Taxonomy" id="410659"/>
    <lineage>
        <taxon>unclassified sequences</taxon>
        <taxon>metagenomes</taxon>
        <taxon>ecological metagenomes</taxon>
    </lineage>
</organism>
<sequence length="91" mass="10071">MAALTPGILVYENAAQEDIYVAVDQGVLVKTGARVMVSVRRALAGKDLALLRAAVEQEFLTLDAREQDLRQVMARLESGFVQRMVRFEHGP</sequence>
<evidence type="ECO:0000313" key="1">
    <source>
        <dbReference type="EMBL" id="OIQ76269.1"/>
    </source>
</evidence>
<proteinExistence type="predicted"/>